<evidence type="ECO:0000256" key="7">
    <source>
        <dbReference type="ARBA" id="ARBA00023128"/>
    </source>
</evidence>
<dbReference type="Pfam" id="PF03820">
    <property type="entry name" value="SFXNs"/>
    <property type="match status" value="1"/>
</dbReference>
<dbReference type="InterPro" id="IPR004686">
    <property type="entry name" value="Mtc"/>
</dbReference>
<evidence type="ECO:0000256" key="2">
    <source>
        <dbReference type="ARBA" id="ARBA00005974"/>
    </source>
</evidence>
<comment type="subcellular location">
    <subcellularLocation>
        <location evidence="1">Mitochondrion membrane</location>
        <topology evidence="1">Multi-pass membrane protein</topology>
    </subcellularLocation>
</comment>
<dbReference type="KEGG" id="gsh:117359360"/>
<feature type="transmembrane region" description="Helical" evidence="9">
    <location>
        <begin position="185"/>
        <end position="202"/>
    </location>
</feature>
<dbReference type="InParanoid" id="A0A6P8QFU9"/>
<organism evidence="10 11">
    <name type="scientific">Geotrypetes seraphini</name>
    <name type="common">Gaboon caecilian</name>
    <name type="synonym">Caecilia seraphini</name>
    <dbReference type="NCBI Taxonomy" id="260995"/>
    <lineage>
        <taxon>Eukaryota</taxon>
        <taxon>Metazoa</taxon>
        <taxon>Chordata</taxon>
        <taxon>Craniata</taxon>
        <taxon>Vertebrata</taxon>
        <taxon>Euteleostomi</taxon>
        <taxon>Amphibia</taxon>
        <taxon>Gymnophiona</taxon>
        <taxon>Geotrypetes</taxon>
    </lineage>
</organism>
<evidence type="ECO:0000256" key="3">
    <source>
        <dbReference type="ARBA" id="ARBA00022448"/>
    </source>
</evidence>
<protein>
    <submittedName>
        <fullName evidence="11">Sideroflexin-4</fullName>
    </submittedName>
</protein>
<evidence type="ECO:0000256" key="1">
    <source>
        <dbReference type="ARBA" id="ARBA00004225"/>
    </source>
</evidence>
<keyword evidence="4 9" id="KW-0812">Transmembrane</keyword>
<dbReference type="GeneID" id="117359360"/>
<comment type="similarity">
    <text evidence="2">Belongs to the sideroflexin family.</text>
</comment>
<keyword evidence="5" id="KW-0029">Amino-acid transport</keyword>
<dbReference type="GO" id="GO:0006865">
    <property type="term" value="P:amino acid transport"/>
    <property type="evidence" value="ECO:0007669"/>
    <property type="project" value="UniProtKB-KW"/>
</dbReference>
<dbReference type="PANTHER" id="PTHR11153">
    <property type="entry name" value="SIDEROFLEXIN"/>
    <property type="match status" value="1"/>
</dbReference>
<dbReference type="GO" id="GO:0005743">
    <property type="term" value="C:mitochondrial inner membrane"/>
    <property type="evidence" value="ECO:0007669"/>
    <property type="project" value="TreeGrafter"/>
</dbReference>
<sequence>MEPGAPYWRPQAEQTFLQRFLNWLEVLDPSVLLASKREIENSRLLLDSLGEPGKGPIQDRKVKEAWALNLSSVHPDTGEVIPIFFRPPALLPAAVPLVLGTLQPPKATSQAMVWQFLFHFYSAGFNISNGNASCMEKVFSQKQTLYCMGAIFYGACAGAIPQFLMNRHKLNTPALQTFFKKFLPVPLFTFLSVFNLVIVRAAEVEKGIQVVDKHGNVIGVSKKAGEKAVKETSISRASLIGTTVLVPNLLTHVLQRIRFIQKSSVILTPIRHIAAVITFGMMIPVSFSLFPQIGTILRTDLEEEIQLSTEETELFYNRGL</sequence>
<evidence type="ECO:0000256" key="9">
    <source>
        <dbReference type="SAM" id="Phobius"/>
    </source>
</evidence>
<dbReference type="OrthoDB" id="6608471at2759"/>
<reference evidence="11" key="1">
    <citation type="submission" date="2025-08" db="UniProtKB">
        <authorList>
            <consortium name="RefSeq"/>
        </authorList>
    </citation>
    <scope>IDENTIFICATION</scope>
</reference>
<dbReference type="Proteomes" id="UP000515159">
    <property type="component" value="Chromosome 4"/>
</dbReference>
<keyword evidence="6 9" id="KW-1133">Transmembrane helix</keyword>
<keyword evidence="3" id="KW-0813">Transport</keyword>
<evidence type="ECO:0000256" key="5">
    <source>
        <dbReference type="ARBA" id="ARBA00022970"/>
    </source>
</evidence>
<keyword evidence="10" id="KW-1185">Reference proteome</keyword>
<dbReference type="GO" id="GO:0015075">
    <property type="term" value="F:monoatomic ion transmembrane transporter activity"/>
    <property type="evidence" value="ECO:0007669"/>
    <property type="project" value="InterPro"/>
</dbReference>
<evidence type="ECO:0000256" key="6">
    <source>
        <dbReference type="ARBA" id="ARBA00022989"/>
    </source>
</evidence>
<keyword evidence="7" id="KW-0496">Mitochondrion</keyword>
<dbReference type="AlphaFoldDB" id="A0A6P8QFU9"/>
<evidence type="ECO:0000256" key="8">
    <source>
        <dbReference type="ARBA" id="ARBA00023136"/>
    </source>
</evidence>
<gene>
    <name evidence="11" type="primary">SFXN4</name>
</gene>
<evidence type="ECO:0000313" key="11">
    <source>
        <dbReference type="RefSeq" id="XP_033797877.1"/>
    </source>
</evidence>
<evidence type="ECO:0000256" key="4">
    <source>
        <dbReference type="ARBA" id="ARBA00022692"/>
    </source>
</evidence>
<dbReference type="GO" id="GO:1990542">
    <property type="term" value="P:mitochondrial transmembrane transport"/>
    <property type="evidence" value="ECO:0007669"/>
    <property type="project" value="TreeGrafter"/>
</dbReference>
<dbReference type="FunCoup" id="A0A6P8QFU9">
    <property type="interactions" value="1529"/>
</dbReference>
<evidence type="ECO:0000313" key="10">
    <source>
        <dbReference type="Proteomes" id="UP000515159"/>
    </source>
</evidence>
<dbReference type="RefSeq" id="XP_033797877.1">
    <property type="nucleotide sequence ID" value="XM_033941986.1"/>
</dbReference>
<keyword evidence="8 9" id="KW-0472">Membrane</keyword>
<feature type="transmembrane region" description="Helical" evidence="9">
    <location>
        <begin position="145"/>
        <end position="165"/>
    </location>
</feature>
<accession>A0A6P8QFU9</accession>
<feature type="transmembrane region" description="Helical" evidence="9">
    <location>
        <begin position="265"/>
        <end position="290"/>
    </location>
</feature>
<dbReference type="CTD" id="119559"/>
<dbReference type="PANTHER" id="PTHR11153:SF3">
    <property type="entry name" value="SIDEROFLEXIN-4"/>
    <property type="match status" value="1"/>
</dbReference>
<name>A0A6P8QFU9_GEOSA</name>
<proteinExistence type="inferred from homology"/>